<dbReference type="GO" id="GO:0006355">
    <property type="term" value="P:regulation of DNA-templated transcription"/>
    <property type="evidence" value="ECO:0007669"/>
    <property type="project" value="InterPro"/>
</dbReference>
<accession>A0A7Z0IZ36</accession>
<organism evidence="2 3">
    <name type="scientific">Rhizobium leguminosarum</name>
    <dbReference type="NCBI Taxonomy" id="384"/>
    <lineage>
        <taxon>Bacteria</taxon>
        <taxon>Pseudomonadati</taxon>
        <taxon>Pseudomonadota</taxon>
        <taxon>Alphaproteobacteria</taxon>
        <taxon>Hyphomicrobiales</taxon>
        <taxon>Rhizobiaceae</taxon>
        <taxon>Rhizobium/Agrobacterium group</taxon>
        <taxon>Rhizobium</taxon>
    </lineage>
</organism>
<dbReference type="InterPro" id="IPR002145">
    <property type="entry name" value="CopG"/>
</dbReference>
<dbReference type="EMBL" id="JACBZV010000006">
    <property type="protein sequence ID" value="NYJ12592.1"/>
    <property type="molecule type" value="Genomic_DNA"/>
</dbReference>
<evidence type="ECO:0000313" key="3">
    <source>
        <dbReference type="Proteomes" id="UP000535276"/>
    </source>
</evidence>
<dbReference type="AlphaFoldDB" id="A0A7Z0IZ36"/>
<dbReference type="SUPFAM" id="SSF47598">
    <property type="entry name" value="Ribbon-helix-helix"/>
    <property type="match status" value="1"/>
</dbReference>
<dbReference type="PANTHER" id="PTHR40688:SF2">
    <property type="entry name" value="RIBBON-HELIX-HELIX PROTEIN COPG DOMAIN-CONTAINING PROTEIN"/>
    <property type="match status" value="1"/>
</dbReference>
<dbReference type="InterPro" id="IPR052991">
    <property type="entry name" value="Non-func_TypeII_TA_Antitoxin"/>
</dbReference>
<dbReference type="CDD" id="cd22233">
    <property type="entry name" value="RHH_CopAso-like"/>
    <property type="match status" value="1"/>
</dbReference>
<comment type="caution">
    <text evidence="2">The sequence shown here is derived from an EMBL/GenBank/DDBJ whole genome shotgun (WGS) entry which is preliminary data.</text>
</comment>
<gene>
    <name evidence="2" type="ORF">GGI64_003666</name>
</gene>
<protein>
    <submittedName>
        <fullName evidence="2">Putative transcriptional regulator</fullName>
    </submittedName>
</protein>
<name>A0A7Z0IZ36_RHILE</name>
<feature type="domain" description="Ribbon-helix-helix protein CopG" evidence="1">
    <location>
        <begin position="54"/>
        <end position="91"/>
    </location>
</feature>
<proteinExistence type="predicted"/>
<dbReference type="InterPro" id="IPR010985">
    <property type="entry name" value="Ribbon_hlx_hlx"/>
</dbReference>
<dbReference type="PANTHER" id="PTHR40688">
    <property type="match status" value="1"/>
</dbReference>
<evidence type="ECO:0000259" key="1">
    <source>
        <dbReference type="Pfam" id="PF01402"/>
    </source>
</evidence>
<reference evidence="2 3" key="1">
    <citation type="submission" date="2020-07" db="EMBL/GenBank/DDBJ databases">
        <title>Genomic Encyclopedia of Type Strains, Phase IV (KMG-V): Genome sequencing to study the core and pangenomes of soil and plant-associated prokaryotes.</title>
        <authorList>
            <person name="Whitman W."/>
        </authorList>
    </citation>
    <scope>NUCLEOTIDE SEQUENCE [LARGE SCALE GENOMIC DNA]</scope>
    <source>
        <strain evidence="2 3">SEMIA 4052</strain>
    </source>
</reference>
<dbReference type="Pfam" id="PF01402">
    <property type="entry name" value="RHH_1"/>
    <property type="match status" value="1"/>
</dbReference>
<sequence length="131" mass="14605">MAGFGVFADVEKHSARGSGIRQFSPFRAENLDEPCWFTIIKVNQGRLVAMTAAFTVRVKDETASKLDRLAEKLDRSRSYMASEAIDAFVEQQEWQLAEIEAGLAEADRGEFASDEDVAKVVGKYVKSVRQL</sequence>
<evidence type="ECO:0000313" key="2">
    <source>
        <dbReference type="EMBL" id="NYJ12592.1"/>
    </source>
</evidence>
<dbReference type="Proteomes" id="UP000535276">
    <property type="component" value="Unassembled WGS sequence"/>
</dbReference>